<feature type="region of interest" description="Disordered" evidence="1">
    <location>
        <begin position="379"/>
        <end position="430"/>
    </location>
</feature>
<feature type="region of interest" description="Disordered" evidence="1">
    <location>
        <begin position="197"/>
        <end position="218"/>
    </location>
</feature>
<dbReference type="Pfam" id="PF14383">
    <property type="entry name" value="VARLMGL"/>
    <property type="match status" value="1"/>
</dbReference>
<dbReference type="PANTHER" id="PTHR21726:SF61">
    <property type="entry name" value="DNAA INITIATOR-ASSOCIATING PROTEIN"/>
    <property type="match status" value="1"/>
</dbReference>
<accession>A0ABQ9KSG2</accession>
<feature type="domain" description="DUF3741" evidence="3">
    <location>
        <begin position="99"/>
        <end position="123"/>
    </location>
</feature>
<dbReference type="InterPro" id="IPR032795">
    <property type="entry name" value="DUF3741-assoc"/>
</dbReference>
<evidence type="ECO:0000256" key="1">
    <source>
        <dbReference type="SAM" id="MobiDB-lite"/>
    </source>
</evidence>
<feature type="compositionally biased region" description="Low complexity" evidence="1">
    <location>
        <begin position="208"/>
        <end position="218"/>
    </location>
</feature>
<feature type="region of interest" description="Disordered" evidence="1">
    <location>
        <begin position="581"/>
        <end position="608"/>
    </location>
</feature>
<gene>
    <name evidence="4" type="ORF">P3X46_029517</name>
</gene>
<dbReference type="Pfam" id="PF14309">
    <property type="entry name" value="DUF4378"/>
    <property type="match status" value="1"/>
</dbReference>
<dbReference type="PANTHER" id="PTHR21726">
    <property type="entry name" value="PHOSPHATIDYLINOSITOL N-ACETYLGLUCOSAMINYLTRANSFERASE SUBUNIT P DOWN SYNDROME CRITICAL REGION PROTEIN 5 -RELATED"/>
    <property type="match status" value="1"/>
</dbReference>
<feature type="compositionally biased region" description="Basic and acidic residues" evidence="1">
    <location>
        <begin position="588"/>
        <end position="600"/>
    </location>
</feature>
<sequence>MNESTGQTTSCLAITEKRPHRPGGCVGIFFQLLDWNRRFAKRKLFSRKLLPPAGAKQSSKKFGGDEKMPKTKSHLIADENSKGFPNVKKNGNRSDSAQPKHEMRAAGLVARLMGLESLPAVHRDKHKKVSNSPPCEVKEEKFDNCNSVSDIELLNLEKGSTKVESRPPKLQKTGQFERTAVTRFGAEALQIRNVLSRGRKHHHPKLASSVKSPRISSSRNLSRASRLIDAATRILEPGLQATNRAKCAINYSSSTNYIPKNEVSMDGMRLGVRSPDLLKQQRNDVNYNVDVDKSLMGQSSCKNCGNLPDVVDSRPPVEDQPFVCLSSAANVANNSLQGLERIKPRPPISSPEQGRDVAYQRNHVQLSTAAERLDNMRACSEPVSSEGQVPRQLKSQQCRPQKDEQSSIAFRERTATRNEISVGKGRIPPKAKLNNLQSQRASSAANAITGAKDFVALNRNLSGRTRARVSTKADNYMVDRERRFCSRRDDSLSQLRTPVRKRRTVNLNPQFDSTGLVSSTAMRQKNVECDFVSGKELEHNAHNADRACIKTRSTVPGEGNRTHGNKDNDVVSFTFNSPLRHKNFISPGRKETSDHIDKNASHQRTSLQRQLPLRGDTLGALLEQKLKELTSQEEDELTNGGNNPKRSTAMILQELISALTAQQHFSPDDHMFSAETTSQTVGRIGGTSVGFSHDGDHLSPGSVLEASFSNDSCISSSLDDSSGRRLLYDSMDYSYDQLQPIETDTDLLDSATSTNDGCMCYKMVTDLLNVISRILQSISLAGGGLTGSRLTYAKEVILNAELLFGTASRRNSDRTKSFLICPILFDELETVAGALWTNFTCLGFEESKEGSKDSQVRRFLFDCVIECLDSKYSRYCNTGFKAWRRVPLCMNTEMLIEEVGKEARRWTNLAGMIPDQIIEWEMSYSLGKWTDFEIEVFETGAQMDWDILQVLVDEIVMDLWDCRGGSS</sequence>
<name>A0ABQ9KSG2_HEVBR</name>
<feature type="region of interest" description="Disordered" evidence="1">
    <location>
        <begin position="336"/>
        <end position="356"/>
    </location>
</feature>
<feature type="compositionally biased region" description="Basic and acidic residues" evidence="1">
    <location>
        <begin position="400"/>
        <end position="416"/>
    </location>
</feature>
<dbReference type="Proteomes" id="UP001174677">
    <property type="component" value="Chromosome 16"/>
</dbReference>
<evidence type="ECO:0000313" key="5">
    <source>
        <dbReference type="Proteomes" id="UP001174677"/>
    </source>
</evidence>
<keyword evidence="5" id="KW-1185">Reference proteome</keyword>
<comment type="caution">
    <text evidence="4">The sequence shown here is derived from an EMBL/GenBank/DDBJ whole genome shotgun (WGS) entry which is preliminary data.</text>
</comment>
<evidence type="ECO:0000259" key="2">
    <source>
        <dbReference type="Pfam" id="PF14309"/>
    </source>
</evidence>
<dbReference type="InterPro" id="IPR025486">
    <property type="entry name" value="DUF4378"/>
</dbReference>
<evidence type="ECO:0008006" key="6">
    <source>
        <dbReference type="Google" id="ProtNLM"/>
    </source>
</evidence>
<proteinExistence type="predicted"/>
<feature type="region of interest" description="Disordered" evidence="1">
    <location>
        <begin position="51"/>
        <end position="70"/>
    </location>
</feature>
<dbReference type="EMBL" id="JARPOI010000016">
    <property type="protein sequence ID" value="KAJ9147343.1"/>
    <property type="molecule type" value="Genomic_DNA"/>
</dbReference>
<feature type="compositionally biased region" description="Polar residues" evidence="1">
    <location>
        <begin position="382"/>
        <end position="399"/>
    </location>
</feature>
<reference evidence="4" key="1">
    <citation type="journal article" date="2023" name="Plant Biotechnol. J.">
        <title>Chromosome-level wild Hevea brasiliensis genome provides new tools for genomic-assisted breeding and valuable loci to elevate rubber yield.</title>
        <authorList>
            <person name="Cheng H."/>
            <person name="Song X."/>
            <person name="Hu Y."/>
            <person name="Wu T."/>
            <person name="Yang Q."/>
            <person name="An Z."/>
            <person name="Feng S."/>
            <person name="Deng Z."/>
            <person name="Wu W."/>
            <person name="Zeng X."/>
            <person name="Tu M."/>
            <person name="Wang X."/>
            <person name="Huang H."/>
        </authorList>
    </citation>
    <scope>NUCLEOTIDE SEQUENCE</scope>
    <source>
        <strain evidence="4">MT/VB/25A 57/8</strain>
    </source>
</reference>
<feature type="domain" description="DUF4378" evidence="2">
    <location>
        <begin position="790"/>
        <end position="954"/>
    </location>
</feature>
<evidence type="ECO:0000313" key="4">
    <source>
        <dbReference type="EMBL" id="KAJ9147343.1"/>
    </source>
</evidence>
<organism evidence="4 5">
    <name type="scientific">Hevea brasiliensis</name>
    <name type="common">Para rubber tree</name>
    <name type="synonym">Siphonia brasiliensis</name>
    <dbReference type="NCBI Taxonomy" id="3981"/>
    <lineage>
        <taxon>Eukaryota</taxon>
        <taxon>Viridiplantae</taxon>
        <taxon>Streptophyta</taxon>
        <taxon>Embryophyta</taxon>
        <taxon>Tracheophyta</taxon>
        <taxon>Spermatophyta</taxon>
        <taxon>Magnoliopsida</taxon>
        <taxon>eudicotyledons</taxon>
        <taxon>Gunneridae</taxon>
        <taxon>Pentapetalae</taxon>
        <taxon>rosids</taxon>
        <taxon>fabids</taxon>
        <taxon>Malpighiales</taxon>
        <taxon>Euphorbiaceae</taxon>
        <taxon>Crotonoideae</taxon>
        <taxon>Micrandreae</taxon>
        <taxon>Hevea</taxon>
    </lineage>
</organism>
<evidence type="ECO:0000259" key="3">
    <source>
        <dbReference type="Pfam" id="PF14383"/>
    </source>
</evidence>
<protein>
    <recommendedName>
        <fullName evidence="6">DUF4378 domain-containing protein</fullName>
    </recommendedName>
</protein>
<feature type="region of interest" description="Disordered" evidence="1">
    <location>
        <begin position="76"/>
        <end position="100"/>
    </location>
</feature>